<organism evidence="16">
    <name type="scientific">Magallana gigas</name>
    <name type="common">Pacific oyster</name>
    <name type="synonym">Crassostrea gigas</name>
    <dbReference type="NCBI Taxonomy" id="29159"/>
    <lineage>
        <taxon>Eukaryota</taxon>
        <taxon>Metazoa</taxon>
        <taxon>Spiralia</taxon>
        <taxon>Lophotrochozoa</taxon>
        <taxon>Mollusca</taxon>
        <taxon>Bivalvia</taxon>
        <taxon>Autobranchia</taxon>
        <taxon>Pteriomorphia</taxon>
        <taxon>Ostreida</taxon>
        <taxon>Ostreoidea</taxon>
        <taxon>Ostreidae</taxon>
        <taxon>Magallana</taxon>
    </lineage>
</organism>
<evidence type="ECO:0000256" key="12">
    <source>
        <dbReference type="ARBA" id="ARBA00023264"/>
    </source>
</evidence>
<dbReference type="PANTHER" id="PTHR12586:SF1">
    <property type="entry name" value="CDP-DIACYLGLYCEROL--GLYCEROL-3-PHOSPHATE 3-PHOSPHATIDYLTRANSFERASE, MITOCHONDRIAL"/>
    <property type="match status" value="1"/>
</dbReference>
<gene>
    <name evidence="16" type="ORF">CGI_10005379</name>
</gene>
<dbReference type="InterPro" id="IPR003591">
    <property type="entry name" value="Leu-rich_rpt_typical-subtyp"/>
</dbReference>
<evidence type="ECO:0000256" key="10">
    <source>
        <dbReference type="ARBA" id="ARBA00023098"/>
    </source>
</evidence>
<feature type="region of interest" description="Disordered" evidence="15">
    <location>
        <begin position="511"/>
        <end position="662"/>
    </location>
</feature>
<feature type="region of interest" description="Disordered" evidence="15">
    <location>
        <begin position="963"/>
        <end position="985"/>
    </location>
</feature>
<keyword evidence="7" id="KW-0433">Leucine-rich repeat</keyword>
<dbReference type="InterPro" id="IPR016270">
    <property type="entry name" value="PGS1"/>
</dbReference>
<evidence type="ECO:0000256" key="11">
    <source>
        <dbReference type="ARBA" id="ARBA00023209"/>
    </source>
</evidence>
<keyword evidence="10" id="KW-0443">Lipid metabolism</keyword>
<dbReference type="Gene3D" id="3.80.10.10">
    <property type="entry name" value="Ribonuclease Inhibitor"/>
    <property type="match status" value="3"/>
</dbReference>
<keyword evidence="6" id="KW-0444">Lipid biosynthesis</keyword>
<dbReference type="Pfam" id="PF12799">
    <property type="entry name" value="LRR_4"/>
    <property type="match status" value="2"/>
</dbReference>
<evidence type="ECO:0000256" key="15">
    <source>
        <dbReference type="SAM" id="MobiDB-lite"/>
    </source>
</evidence>
<evidence type="ECO:0000256" key="14">
    <source>
        <dbReference type="ARBA" id="ARBA00048586"/>
    </source>
</evidence>
<keyword evidence="8 16" id="KW-0808">Transferase</keyword>
<protein>
    <recommendedName>
        <fullName evidence="5">CDP-diacylglycerol--glycerol-3-phosphate 3-phosphatidyltransferase, mitochondrial</fullName>
        <ecNumber evidence="4">2.7.8.5</ecNumber>
    </recommendedName>
    <alternativeName>
        <fullName evidence="13">Phosphatidylglycerophosphate synthase 1</fullName>
    </alternativeName>
</protein>
<evidence type="ECO:0000256" key="3">
    <source>
        <dbReference type="ARBA" id="ARBA00010682"/>
    </source>
</evidence>
<comment type="pathway">
    <text evidence="2">Phospholipid metabolism; phosphatidylglycerol biosynthesis; phosphatidylglycerol from CDP-diacylglycerol: step 1/2.</text>
</comment>
<dbReference type="SMART" id="SM00365">
    <property type="entry name" value="LRR_SD22"/>
    <property type="match status" value="6"/>
</dbReference>
<dbReference type="InParanoid" id="K1PWP0"/>
<keyword evidence="12" id="KW-1208">Phospholipid metabolism</keyword>
<dbReference type="AlphaFoldDB" id="K1PWP0"/>
<dbReference type="InterPro" id="IPR001736">
    <property type="entry name" value="PLipase_D/transphosphatidylase"/>
</dbReference>
<evidence type="ECO:0000256" key="8">
    <source>
        <dbReference type="ARBA" id="ARBA00022679"/>
    </source>
</evidence>
<comment type="catalytic activity">
    <reaction evidence="14">
        <text>a CDP-1,2-diacyl-sn-glycerol + sn-glycerol 3-phosphate = a 1,2-diacyl-sn-glycero-3-phospho-(1'-sn-glycero-3'-phosphate) + CMP + H(+)</text>
        <dbReference type="Rhea" id="RHEA:12593"/>
        <dbReference type="ChEBI" id="CHEBI:15378"/>
        <dbReference type="ChEBI" id="CHEBI:57597"/>
        <dbReference type="ChEBI" id="CHEBI:58332"/>
        <dbReference type="ChEBI" id="CHEBI:60110"/>
        <dbReference type="ChEBI" id="CHEBI:60377"/>
        <dbReference type="EC" id="2.7.8.5"/>
    </reaction>
</comment>
<dbReference type="SMART" id="SM00364">
    <property type="entry name" value="LRR_BAC"/>
    <property type="match status" value="5"/>
</dbReference>
<evidence type="ECO:0000256" key="9">
    <source>
        <dbReference type="ARBA" id="ARBA00022737"/>
    </source>
</evidence>
<dbReference type="EC" id="2.7.8.5" evidence="4"/>
<dbReference type="PROSITE" id="PS50035">
    <property type="entry name" value="PLD"/>
    <property type="match status" value="1"/>
</dbReference>
<dbReference type="GO" id="GO:0005739">
    <property type="term" value="C:mitochondrion"/>
    <property type="evidence" value="ECO:0007669"/>
    <property type="project" value="TreeGrafter"/>
</dbReference>
<dbReference type="Gene3D" id="3.30.870.10">
    <property type="entry name" value="Endonuclease Chain A"/>
    <property type="match status" value="2"/>
</dbReference>
<dbReference type="InterPro" id="IPR032675">
    <property type="entry name" value="LRR_dom_sf"/>
</dbReference>
<dbReference type="HOGENOM" id="CLU_302732_0_0_1"/>
<dbReference type="InterPro" id="IPR025875">
    <property type="entry name" value="Leu-rich_rpt_4"/>
</dbReference>
<feature type="compositionally biased region" description="Polar residues" evidence="15">
    <location>
        <begin position="595"/>
        <end position="607"/>
    </location>
</feature>
<dbReference type="SUPFAM" id="SSF52058">
    <property type="entry name" value="L domain-like"/>
    <property type="match status" value="1"/>
</dbReference>
<evidence type="ECO:0000256" key="13">
    <source>
        <dbReference type="ARBA" id="ARBA00030176"/>
    </source>
</evidence>
<evidence type="ECO:0000256" key="2">
    <source>
        <dbReference type="ARBA" id="ARBA00005042"/>
    </source>
</evidence>
<dbReference type="PROSITE" id="PS51450">
    <property type="entry name" value="LRR"/>
    <property type="match status" value="5"/>
</dbReference>
<comment type="function">
    <text evidence="1">Functions in the biosynthesis of the anionic phospholipids phosphatidylglycerol and cardiolipin.</text>
</comment>
<dbReference type="SMART" id="SM00369">
    <property type="entry name" value="LRR_TYP"/>
    <property type="match status" value="3"/>
</dbReference>
<keyword evidence="11" id="KW-0594">Phospholipid biosynthesis</keyword>
<sequence>MLCKVRCSLRSGRRLLKYLGLQKGIRLLSYGTAAVKAEETIHPKERPCSDALTWVSNYAPCFGIHGNSVEILNTPDEFYQTLKTNFKNAKKRIVIASLYLGTGQLEQDLVNGIEYACERAKSSGNKDFEVHILLDYNRGSRGGEVSSRTMLTPLLERFEGMVQVSLYHTPDLSGYLKQYLPPKLDETVGVQHMKVYLFDDSLVMSGANLSDNYFTNRQDRYVQFNDCPEMCNFFSGLVKTVSTFSLSLTADNSTKLHPEWEIHPYEGDHKDFKEAAGKTVSKYIKSVSDDQADRQTKKKIKFDTYVYPLLQMALFGVHTEEMFVKQLFRSASDGVKISLATGYFNLTKQYQNIIVLESLANFNLLIASPQVNGFYGARGVMGNIPDAYTYIASSFYHLVKYYNMQHRIHLYEYYRHQWTYHVKGLWYYLPNQNLPFLSMMGSSNFGHRSVHRDIECQIALVTQNKQLQTQLHQEQVNFFANGVETNEETFQETDRYVPMWVKMEGRLKARSSGSIPSTLGRQIGVLPVGNPPPRARRPNPRQVLPPPPQRKFADVSSGPVQYSEANSATLNDNTVSVGRTRNDQLSAKSGKVKVKQTSPPTSDLTSRPLSKKYVPSPPSSSRSVRSLGSSAKVKDTLSSARSTTNRSDIEAEREEEFWEKKPSKTVTEQEILDQNQETDVSRIYDINLHAAELTVVPKLEKDIRELKLYDNRITTIENLKNLKELVTLQLQYNKLKQLGKGLTALTKLRTLRVDCNKILRLDAAELSCCVHLTSINISYNLALNYLPNLEECYAAGNRIKTIELSRCKKLQDIDVSKNRITDLSGIKSLPHLQTLNISSNQIASLKPLGKSKSLQELYASGNRISDLSFIPDFFPRLEIFNISCNNIKSLDEVCVLERCEDIAELFLYENPFCAPGAEHSHYMGEVQAVIPQLEILDGHLEFYQQREKNLIAKRMRQLNQFQIGPRKETHPARGSTDETHVCLHQ</sequence>
<dbReference type="CDD" id="cd09135">
    <property type="entry name" value="PLDc_PGS1_euk_1"/>
    <property type="match status" value="1"/>
</dbReference>
<proteinExistence type="inferred from homology"/>
<evidence type="ECO:0000256" key="6">
    <source>
        <dbReference type="ARBA" id="ARBA00022516"/>
    </source>
</evidence>
<dbReference type="UniPathway" id="UPA00084">
    <property type="reaction ID" value="UER00503"/>
</dbReference>
<name>K1PWP0_MAGGI</name>
<dbReference type="GO" id="GO:0008444">
    <property type="term" value="F:CDP-diacylglycerol-glycerol-3-phosphate 3-phosphatidyltransferase activity"/>
    <property type="evidence" value="ECO:0007669"/>
    <property type="project" value="UniProtKB-EC"/>
</dbReference>
<feature type="compositionally biased region" description="Low complexity" evidence="15">
    <location>
        <begin position="611"/>
        <end position="630"/>
    </location>
</feature>
<dbReference type="PANTHER" id="PTHR12586">
    <property type="entry name" value="CDP-DIACYLGLYCEROL--SERINE O-PHOSPHATIDYLTRANSFERASE"/>
    <property type="match status" value="1"/>
</dbReference>
<evidence type="ECO:0000256" key="1">
    <source>
        <dbReference type="ARBA" id="ARBA00003537"/>
    </source>
</evidence>
<accession>K1PWP0</accession>
<feature type="compositionally biased region" description="Polar residues" evidence="15">
    <location>
        <begin position="511"/>
        <end position="520"/>
    </location>
</feature>
<reference evidence="16" key="1">
    <citation type="journal article" date="2012" name="Nature">
        <title>The oyster genome reveals stress adaptation and complexity of shell formation.</title>
        <authorList>
            <person name="Zhang G."/>
            <person name="Fang X."/>
            <person name="Guo X."/>
            <person name="Li L."/>
            <person name="Luo R."/>
            <person name="Xu F."/>
            <person name="Yang P."/>
            <person name="Zhang L."/>
            <person name="Wang X."/>
            <person name="Qi H."/>
            <person name="Xiong Z."/>
            <person name="Que H."/>
            <person name="Xie Y."/>
            <person name="Holland P.W."/>
            <person name="Paps J."/>
            <person name="Zhu Y."/>
            <person name="Wu F."/>
            <person name="Chen Y."/>
            <person name="Wang J."/>
            <person name="Peng C."/>
            <person name="Meng J."/>
            <person name="Yang L."/>
            <person name="Liu J."/>
            <person name="Wen B."/>
            <person name="Zhang N."/>
            <person name="Huang Z."/>
            <person name="Zhu Q."/>
            <person name="Feng Y."/>
            <person name="Mount A."/>
            <person name="Hedgecock D."/>
            <person name="Xu Z."/>
            <person name="Liu Y."/>
            <person name="Domazet-Loso T."/>
            <person name="Du Y."/>
            <person name="Sun X."/>
            <person name="Zhang S."/>
            <person name="Liu B."/>
            <person name="Cheng P."/>
            <person name="Jiang X."/>
            <person name="Li J."/>
            <person name="Fan D."/>
            <person name="Wang W."/>
            <person name="Fu W."/>
            <person name="Wang T."/>
            <person name="Wang B."/>
            <person name="Zhang J."/>
            <person name="Peng Z."/>
            <person name="Li Y."/>
            <person name="Li N."/>
            <person name="Wang J."/>
            <person name="Chen M."/>
            <person name="He Y."/>
            <person name="Tan F."/>
            <person name="Song X."/>
            <person name="Zheng Q."/>
            <person name="Huang R."/>
            <person name="Yang H."/>
            <person name="Du X."/>
            <person name="Chen L."/>
            <person name="Yang M."/>
            <person name="Gaffney P.M."/>
            <person name="Wang S."/>
            <person name="Luo L."/>
            <person name="She Z."/>
            <person name="Ming Y."/>
            <person name="Huang W."/>
            <person name="Zhang S."/>
            <person name="Huang B."/>
            <person name="Zhang Y."/>
            <person name="Qu T."/>
            <person name="Ni P."/>
            <person name="Miao G."/>
            <person name="Wang J."/>
            <person name="Wang Q."/>
            <person name="Steinberg C.E."/>
            <person name="Wang H."/>
            <person name="Li N."/>
            <person name="Qian L."/>
            <person name="Zhang G."/>
            <person name="Li Y."/>
            <person name="Yang H."/>
            <person name="Liu X."/>
            <person name="Wang J."/>
            <person name="Yin Y."/>
            <person name="Wang J."/>
        </authorList>
    </citation>
    <scope>NUCLEOTIDE SEQUENCE [LARGE SCALE GENOMIC DNA]</scope>
    <source>
        <strain evidence="16">05x7-T-G4-1.051#20</strain>
    </source>
</reference>
<feature type="compositionally biased region" description="Polar residues" evidence="15">
    <location>
        <begin position="558"/>
        <end position="587"/>
    </location>
</feature>
<evidence type="ECO:0000256" key="7">
    <source>
        <dbReference type="ARBA" id="ARBA00022614"/>
    </source>
</evidence>
<dbReference type="InterPro" id="IPR001611">
    <property type="entry name" value="Leu-rich_rpt"/>
</dbReference>
<comment type="similarity">
    <text evidence="3">Belongs to the CDP-alcohol phosphatidyltransferase class-II family.</text>
</comment>
<dbReference type="EMBL" id="JH816371">
    <property type="protein sequence ID" value="EKC20775.1"/>
    <property type="molecule type" value="Genomic_DNA"/>
</dbReference>
<feature type="compositionally biased region" description="Basic and acidic residues" evidence="15">
    <location>
        <begin position="965"/>
        <end position="985"/>
    </location>
</feature>
<feature type="compositionally biased region" description="Polar residues" evidence="15">
    <location>
        <begin position="636"/>
        <end position="646"/>
    </location>
</feature>
<dbReference type="SUPFAM" id="SSF56024">
    <property type="entry name" value="Phospholipase D/nuclease"/>
    <property type="match status" value="1"/>
</dbReference>
<evidence type="ECO:0000313" key="16">
    <source>
        <dbReference type="EMBL" id="EKC20775.1"/>
    </source>
</evidence>
<dbReference type="CDD" id="cd09137">
    <property type="entry name" value="PLDc_PGS1_euk_2"/>
    <property type="match status" value="1"/>
</dbReference>
<evidence type="ECO:0000256" key="5">
    <source>
        <dbReference type="ARBA" id="ARBA00017921"/>
    </source>
</evidence>
<evidence type="ECO:0000256" key="4">
    <source>
        <dbReference type="ARBA" id="ARBA00013170"/>
    </source>
</evidence>
<dbReference type="GO" id="GO:0032049">
    <property type="term" value="P:cardiolipin biosynthetic process"/>
    <property type="evidence" value="ECO:0007669"/>
    <property type="project" value="InterPro"/>
</dbReference>
<keyword evidence="9" id="KW-0677">Repeat</keyword>